<feature type="domain" description="CHAT" evidence="3">
    <location>
        <begin position="632"/>
        <end position="908"/>
    </location>
</feature>
<dbReference type="OrthoDB" id="9771112at2"/>
<dbReference type="InterPro" id="IPR019734">
    <property type="entry name" value="TPR_rpt"/>
</dbReference>
<proteinExistence type="predicted"/>
<evidence type="ECO:0000256" key="1">
    <source>
        <dbReference type="SAM" id="Phobius"/>
    </source>
</evidence>
<dbReference type="SUPFAM" id="SSF48452">
    <property type="entry name" value="TPR-like"/>
    <property type="match status" value="2"/>
</dbReference>
<dbReference type="InterPro" id="IPR011990">
    <property type="entry name" value="TPR-like_helical_dom_sf"/>
</dbReference>
<dbReference type="SMART" id="SM00028">
    <property type="entry name" value="TPR"/>
    <property type="match status" value="4"/>
</dbReference>
<dbReference type="Gene3D" id="1.25.40.10">
    <property type="entry name" value="Tetratricopeptide repeat domain"/>
    <property type="match status" value="2"/>
</dbReference>
<evidence type="ECO:0000259" key="3">
    <source>
        <dbReference type="Pfam" id="PF12770"/>
    </source>
</evidence>
<feature type="signal peptide" evidence="2">
    <location>
        <begin position="1"/>
        <end position="21"/>
    </location>
</feature>
<dbReference type="AlphaFoldDB" id="A0A3G2L1V2"/>
<organism evidence="4 5">
    <name type="scientific">Euzebyella marina</name>
    <dbReference type="NCBI Taxonomy" id="1761453"/>
    <lineage>
        <taxon>Bacteria</taxon>
        <taxon>Pseudomonadati</taxon>
        <taxon>Bacteroidota</taxon>
        <taxon>Flavobacteriia</taxon>
        <taxon>Flavobacteriales</taxon>
        <taxon>Flavobacteriaceae</taxon>
        <taxon>Euzebyella</taxon>
    </lineage>
</organism>
<evidence type="ECO:0000313" key="4">
    <source>
        <dbReference type="EMBL" id="AYN66229.1"/>
    </source>
</evidence>
<dbReference type="KEGG" id="emar:D1013_01930"/>
<protein>
    <submittedName>
        <fullName evidence="4">CHAT domain-containing protein</fullName>
    </submittedName>
</protein>
<sequence>MRKIKFAILLLSVLTMALSQAQSLEKAFEKALQFHYTQKDSAYHYYEIVIALAKQQNDKEAEILGLTYLLNANNNYYDLEGQSQNIRRADSLVKNTPDIDSISMGPYFKDNLFFEKGSYQYKLKNYGLAESNFYDYYEKLKSIPDAELTRVEIDMISALLSYLGLCYRHSGKYEEAEIYFKKDIDWVRTYQDSIPEWQSTVFNTKKLLSQVYEVQGRYEWANQLLKEALKFYRSRLEDPQQKNNFTSTFILLSENLIEQHQYAEALEVLNSNQGLIEGENTFSKEVSVLYGDVYTGLKDYNKAEEFYQKALNGFKTYRSNKPHEDVAGVLAKMAKMALKQGDYEQGLNIIVDAYKSAGSHLQDLDPNANPDPTLVFNKIQYLELLDIKLQLLNLGYKISNDDVYLELALRTNYKILETFDLLKNEFDSKLDKQLLIERVYPMFDRMLEVTYGAYSISPSPEYFELALTITEKNKDFVLLEALRGAQATAYGEVPKNIIEKETRLRAEIGQIEKNFFETNDESVYSERLFQAKQEYFRFLDSLKIKHPKYHRLKYNNETTTLKDIRERLYKGHQTLISYTLAEDFAYILIFTKNEERFLKLPFTQESRSKVLEFYELISKPELNSGLKDIKVLGEHLYQSLLEKPLQDITSTDLTVIRDAELHYLPFDLLVKNGEYLVYEKSISYGNSITSLIELEAKSGEVKNELLAFAPSFETDGEPTDSRQFGQLLYNDDEVHKIQTYFKANAVTNESATLNNFISQASDYRFIHLATHASANDAYPDYSYLAFTQNDTLNSNILYVKDLYDAHIPAEMVTLSACQTGIGKLQKGQGMLSLSKGFYYAGAKSLVNTLWKINDRSSIAIMGAFYEELSEGKSKSEALRQAKVKYLKSLDDDYLKHPYYWGAFTVSGNNSPVVNPINYWVWAVMAVLIVFGTFLVLKKTRKS</sequence>
<keyword evidence="1" id="KW-0472">Membrane</keyword>
<evidence type="ECO:0000256" key="2">
    <source>
        <dbReference type="SAM" id="SignalP"/>
    </source>
</evidence>
<feature type="chain" id="PRO_5018266043" evidence="2">
    <location>
        <begin position="22"/>
        <end position="942"/>
    </location>
</feature>
<dbReference type="PANTHER" id="PTHR10098">
    <property type="entry name" value="RAPSYN-RELATED"/>
    <property type="match status" value="1"/>
</dbReference>
<accession>A0A3G2L1V2</accession>
<dbReference type="RefSeq" id="WP_121847281.1">
    <property type="nucleotide sequence ID" value="NZ_CP032050.1"/>
</dbReference>
<dbReference type="InterPro" id="IPR024983">
    <property type="entry name" value="CHAT_dom"/>
</dbReference>
<name>A0A3G2L1V2_9FLAO</name>
<dbReference type="EMBL" id="CP032050">
    <property type="protein sequence ID" value="AYN66229.1"/>
    <property type="molecule type" value="Genomic_DNA"/>
</dbReference>
<dbReference type="Proteomes" id="UP000276309">
    <property type="component" value="Chromosome"/>
</dbReference>
<keyword evidence="2" id="KW-0732">Signal</keyword>
<reference evidence="4 5" key="1">
    <citation type="submission" date="2018-08" db="EMBL/GenBank/DDBJ databases">
        <title>The reduced genetic potential of extracellular carbohydrate catabolism in Euzebyella marina RN62, a Flavobacteriia bacterium isolated from the hadal water.</title>
        <authorList>
            <person name="Xue C."/>
        </authorList>
    </citation>
    <scope>NUCLEOTIDE SEQUENCE [LARGE SCALE GENOMIC DNA]</scope>
    <source>
        <strain evidence="4 5">RN62</strain>
    </source>
</reference>
<feature type="transmembrane region" description="Helical" evidence="1">
    <location>
        <begin position="918"/>
        <end position="936"/>
    </location>
</feature>
<dbReference type="Pfam" id="PF12770">
    <property type="entry name" value="CHAT"/>
    <property type="match status" value="1"/>
</dbReference>
<evidence type="ECO:0000313" key="5">
    <source>
        <dbReference type="Proteomes" id="UP000276309"/>
    </source>
</evidence>
<keyword evidence="1" id="KW-1133">Transmembrane helix</keyword>
<keyword evidence="1" id="KW-0812">Transmembrane</keyword>
<keyword evidence="5" id="KW-1185">Reference proteome</keyword>
<gene>
    <name evidence="4" type="ORF">D1013_01930</name>
</gene>